<organism evidence="1">
    <name type="scientific">Anguilla anguilla</name>
    <name type="common">European freshwater eel</name>
    <name type="synonym">Muraena anguilla</name>
    <dbReference type="NCBI Taxonomy" id="7936"/>
    <lineage>
        <taxon>Eukaryota</taxon>
        <taxon>Metazoa</taxon>
        <taxon>Chordata</taxon>
        <taxon>Craniata</taxon>
        <taxon>Vertebrata</taxon>
        <taxon>Euteleostomi</taxon>
        <taxon>Actinopterygii</taxon>
        <taxon>Neopterygii</taxon>
        <taxon>Teleostei</taxon>
        <taxon>Anguilliformes</taxon>
        <taxon>Anguillidae</taxon>
        <taxon>Anguilla</taxon>
    </lineage>
</organism>
<name>A0A0E9V4P8_ANGAN</name>
<sequence length="16" mass="1837">MPDIKMNGLCLLYLGR</sequence>
<proteinExistence type="predicted"/>
<reference evidence="1" key="2">
    <citation type="journal article" date="2015" name="Fish Shellfish Immunol.">
        <title>Early steps in the European eel (Anguilla anguilla)-Vibrio vulnificus interaction in the gills: Role of the RtxA13 toxin.</title>
        <authorList>
            <person name="Callol A."/>
            <person name="Pajuelo D."/>
            <person name="Ebbesson L."/>
            <person name="Teles M."/>
            <person name="MacKenzie S."/>
            <person name="Amaro C."/>
        </authorList>
    </citation>
    <scope>NUCLEOTIDE SEQUENCE</scope>
</reference>
<reference evidence="1" key="1">
    <citation type="submission" date="2014-11" db="EMBL/GenBank/DDBJ databases">
        <authorList>
            <person name="Amaro Gonzalez C."/>
        </authorList>
    </citation>
    <scope>NUCLEOTIDE SEQUENCE</scope>
</reference>
<evidence type="ECO:0000313" key="1">
    <source>
        <dbReference type="EMBL" id="JAH73017.1"/>
    </source>
</evidence>
<accession>A0A0E9V4P8</accession>
<dbReference type="AlphaFoldDB" id="A0A0E9V4P8"/>
<dbReference type="EMBL" id="GBXM01035560">
    <property type="protein sequence ID" value="JAH73017.1"/>
    <property type="molecule type" value="Transcribed_RNA"/>
</dbReference>
<protein>
    <submittedName>
        <fullName evidence="1">Uncharacterized protein</fullName>
    </submittedName>
</protein>